<keyword evidence="2" id="KW-1185">Reference proteome</keyword>
<evidence type="ECO:0000313" key="1">
    <source>
        <dbReference type="EMBL" id="ATE53269.1"/>
    </source>
</evidence>
<reference evidence="1" key="1">
    <citation type="submission" date="2017-09" db="EMBL/GenBank/DDBJ databases">
        <title>Complete Genome Sequence of ansamitocin-producing Bacterium Actinosynnema pretiosum X47.</title>
        <authorList>
            <person name="Cao G."/>
            <person name="Zong G."/>
            <person name="Zhong C."/>
            <person name="Fu J."/>
        </authorList>
    </citation>
    <scope>NUCLEOTIDE SEQUENCE [LARGE SCALE GENOMIC DNA]</scope>
    <source>
        <strain evidence="1">X47</strain>
    </source>
</reference>
<name>A0A290Z2T1_9PSEU</name>
<dbReference type="EMBL" id="CP023445">
    <property type="protein sequence ID" value="ATE53269.1"/>
    <property type="molecule type" value="Genomic_DNA"/>
</dbReference>
<dbReference type="AlphaFoldDB" id="A0A290Z2T1"/>
<dbReference type="RefSeq" id="WP_096492219.1">
    <property type="nucleotide sequence ID" value="NZ_CP023445.1"/>
</dbReference>
<dbReference type="Proteomes" id="UP000218505">
    <property type="component" value="Chromosome"/>
</dbReference>
<evidence type="ECO:0000313" key="2">
    <source>
        <dbReference type="Proteomes" id="UP000218505"/>
    </source>
</evidence>
<accession>A0A290Z2T1</accession>
<organism evidence="1 2">
    <name type="scientific">Actinosynnema pretiosum</name>
    <dbReference type="NCBI Taxonomy" id="42197"/>
    <lineage>
        <taxon>Bacteria</taxon>
        <taxon>Bacillati</taxon>
        <taxon>Actinomycetota</taxon>
        <taxon>Actinomycetes</taxon>
        <taxon>Pseudonocardiales</taxon>
        <taxon>Pseudonocardiaceae</taxon>
        <taxon>Actinosynnema</taxon>
    </lineage>
</organism>
<gene>
    <name evidence="1" type="ORF">CNX65_08185</name>
</gene>
<protein>
    <submittedName>
        <fullName evidence="1">Uncharacterized protein</fullName>
    </submittedName>
</protein>
<proteinExistence type="predicted"/>
<sequence>MIKNVGALVAELKALRKGRGLDAPDLAARVGPGLRSAFDLDVDARPDRLREEVAERLRELAGALAPDQRDAVLVVYGLTPESAATRFYKERVTMLATSMERDDRTAGRFIDKVLDLVARAALAPPSAPGDTCEDEAALPWRLTSLRTSVVLNEERPKVYETRRLLLMRDRIDRIDLDLSVPVTPAGVPPGDGFQFHVLHGATLQGEVRRSSTRRGYSLRLPRALPRQSEHEVFLRFTFPGRGAMWPFYVSTPALRCEHFDLRVKFPENLVPERVWRVAGVLPLEVQDPLAARESIEPDANGEVHSTFTGLVPNLSYGVVWSHEPAGRPGAGS</sequence>
<dbReference type="KEGG" id="apre:CNX65_08185"/>